<gene>
    <name evidence="1" type="ORF">BGK67_00690</name>
</gene>
<reference evidence="1 2" key="1">
    <citation type="submission" date="2016-08" db="EMBL/GenBank/DDBJ databases">
        <title>The complete genome of Streptomyces subrutilus 10-1-1.</title>
        <authorList>
            <person name="Chen X."/>
        </authorList>
    </citation>
    <scope>NUCLEOTIDE SEQUENCE [LARGE SCALE GENOMIC DNA]</scope>
    <source>
        <strain evidence="1 2">10-1-1</strain>
    </source>
</reference>
<protein>
    <submittedName>
        <fullName evidence="1">Uncharacterized protein</fullName>
    </submittedName>
</protein>
<proteinExistence type="predicted"/>
<keyword evidence="2" id="KW-1185">Reference proteome</keyword>
<comment type="caution">
    <text evidence="1">The sequence shown here is derived from an EMBL/GenBank/DDBJ whole genome shotgun (WGS) entry which is preliminary data.</text>
</comment>
<accession>A0A1E5PKL7</accession>
<evidence type="ECO:0000313" key="1">
    <source>
        <dbReference type="EMBL" id="OEJ30085.1"/>
    </source>
</evidence>
<evidence type="ECO:0000313" key="2">
    <source>
        <dbReference type="Proteomes" id="UP000095705"/>
    </source>
</evidence>
<dbReference type="Proteomes" id="UP000095705">
    <property type="component" value="Unassembled WGS sequence"/>
</dbReference>
<name>A0A1E5PKL7_9ACTN</name>
<dbReference type="AlphaFoldDB" id="A0A1E5PKL7"/>
<sequence>MAMVWATRVSECTRTAASPPEGSRRIAACCPIRLFPRSAGSVQLPHSAVCEAFYDRGDGL</sequence>
<dbReference type="EMBL" id="MEHK01000001">
    <property type="protein sequence ID" value="OEJ30085.1"/>
    <property type="molecule type" value="Genomic_DNA"/>
</dbReference>
<organism evidence="1 2">
    <name type="scientific">Streptomyces subrutilus</name>
    <dbReference type="NCBI Taxonomy" id="36818"/>
    <lineage>
        <taxon>Bacteria</taxon>
        <taxon>Bacillati</taxon>
        <taxon>Actinomycetota</taxon>
        <taxon>Actinomycetes</taxon>
        <taxon>Kitasatosporales</taxon>
        <taxon>Streptomycetaceae</taxon>
        <taxon>Streptomyces</taxon>
    </lineage>
</organism>